<dbReference type="Proteomes" id="UP000014540">
    <property type="component" value="Unassembled WGS sequence"/>
</dbReference>
<name>S3URT5_9LEPT</name>
<comment type="caution">
    <text evidence="1">The sequence shown here is derived from an EMBL/GenBank/DDBJ whole genome shotgun (WGS) entry which is preliminary data.</text>
</comment>
<evidence type="ECO:0000313" key="1">
    <source>
        <dbReference type="EMBL" id="EPG73121.1"/>
    </source>
</evidence>
<keyword evidence="2" id="KW-1185">Reference proteome</keyword>
<evidence type="ECO:0000313" key="2">
    <source>
        <dbReference type="Proteomes" id="UP000014540"/>
    </source>
</evidence>
<gene>
    <name evidence="1" type="ORF">LEP1GSC058_2824</name>
</gene>
<protein>
    <submittedName>
        <fullName evidence="1">Uncharacterized protein</fullName>
    </submittedName>
</protein>
<proteinExistence type="predicted"/>
<sequence length="192" mass="21463">MLVTGTTNGSISLLGISFQGSNILLMIPGKIEKYKKLADGQFGLLIGPNMLQLALIKKTKFLKPEFLKKEDTFILAGYYEWEKAYQLQAGTGSYSATPQFATLNATGQRVLLYQYDQPVESQKFGDNSLISTLAGSFVDKDQILSVVVPILKKDKIEEKREFSNIVISNVKFIDKKPDINLLKSIVYTVQKK</sequence>
<dbReference type="AlphaFoldDB" id="S3URT5"/>
<accession>S3URT5</accession>
<dbReference type="STRING" id="1193011.LEP1GSC058_2824"/>
<reference evidence="1" key="1">
    <citation type="submission" date="2013-04" db="EMBL/GenBank/DDBJ databases">
        <authorList>
            <person name="Harkins D.M."/>
            <person name="Durkin A.S."/>
            <person name="Selengut J.D."/>
            <person name="Sanka R."/>
            <person name="DePew J."/>
            <person name="Purushe J."/>
            <person name="Ahmed A."/>
            <person name="van der Linden H."/>
            <person name="Goris M.G.A."/>
            <person name="Hartskeerl R.A."/>
            <person name="Vinetz J.M."/>
            <person name="Sutton G.G."/>
            <person name="Nelson W.C."/>
            <person name="Fouts D.E."/>
        </authorList>
    </citation>
    <scope>NUCLEOTIDE SEQUENCE [LARGE SCALE GENOMIC DNA]</scope>
    <source>
        <strain evidence="1">BUT 6</strain>
    </source>
</reference>
<dbReference type="EMBL" id="AKWZ02000010">
    <property type="protein sequence ID" value="EPG73121.1"/>
    <property type="molecule type" value="Genomic_DNA"/>
</dbReference>
<organism evidence="1 2">
    <name type="scientific">Leptospira fainei serovar Hurstbridge str. BUT 6</name>
    <dbReference type="NCBI Taxonomy" id="1193011"/>
    <lineage>
        <taxon>Bacteria</taxon>
        <taxon>Pseudomonadati</taxon>
        <taxon>Spirochaetota</taxon>
        <taxon>Spirochaetia</taxon>
        <taxon>Leptospirales</taxon>
        <taxon>Leptospiraceae</taxon>
        <taxon>Leptospira</taxon>
    </lineage>
</organism>